<proteinExistence type="inferred from homology"/>
<dbReference type="InterPro" id="IPR018120">
    <property type="entry name" value="Glyco_hydro_1_AS"/>
</dbReference>
<gene>
    <name evidence="7" type="ORF">UAS_01741</name>
</gene>
<feature type="active site" description="Nucleophile" evidence="4">
    <location>
        <position position="373"/>
    </location>
</feature>
<evidence type="ECO:0000256" key="6">
    <source>
        <dbReference type="RuleBase" id="RU004469"/>
    </source>
</evidence>
<evidence type="ECO:0000313" key="7">
    <source>
        <dbReference type="EMBL" id="EOH86048.1"/>
    </source>
</evidence>
<dbReference type="HOGENOM" id="CLU_001859_1_3_9"/>
<sequence>MDFPKHFIFGAATAAYQCEGATKEGNKGRVIWDSYLEKEKHYTADPACDFYHQYGQDIENCRDFGLNGLRVSIAWSRIFPEGYGKVEPTGVAFYHRLFKKMIDNGIEPFVTLHHFDSPETLFKQGDWLNKDMIQHFVEYARFCFTEFTEITKWITINEPSTLAKQQNITGTFPPNTKYNFTACFQQQHNMNVAHAKVVKLFHDLKISGEIGIVHAIQTVYPYSENPSDKIAAKKQDVLENAFLLEGTLAGEYSEKTLSIINEILSANGQQKIEILDSELSMLEEAIQTVDFVGVNYYYSKFVANYDGKSQFIHNGTGDKGTSLRQLQGVGQELLPSGIPTTEWDWPIYPKGLADTLRRINHEFPNVKKIYITENGLGRKERPDENNEIVDDERIEYLSAHLQEVERVVNEGVNVQGYFVWSLQDLFSWTNGYNKRYGLFYVNFETQQRIPKKSAYWYKEVIEKNKQA</sequence>
<dbReference type="PANTHER" id="PTHR10353:SF36">
    <property type="entry name" value="LP05116P"/>
    <property type="match status" value="1"/>
</dbReference>
<dbReference type="GO" id="GO:0019512">
    <property type="term" value="P:lactose catabolic process via tagatose-6-phosphate"/>
    <property type="evidence" value="ECO:0007669"/>
    <property type="project" value="InterPro"/>
</dbReference>
<dbReference type="PATRIC" id="fig|1158606.3.peg.1693"/>
<evidence type="ECO:0000256" key="2">
    <source>
        <dbReference type="ARBA" id="ARBA00022801"/>
    </source>
</evidence>
<dbReference type="InterPro" id="IPR033132">
    <property type="entry name" value="GH_1_N_CS"/>
</dbReference>
<evidence type="ECO:0000256" key="3">
    <source>
        <dbReference type="ARBA" id="ARBA00023295"/>
    </source>
</evidence>
<dbReference type="Proteomes" id="UP000013777">
    <property type="component" value="Unassembled WGS sequence"/>
</dbReference>
<dbReference type="FunFam" id="3.20.20.80:FF:000004">
    <property type="entry name" value="Beta-glucosidase 6-phospho-beta-glucosidase"/>
    <property type="match status" value="1"/>
</dbReference>
<comment type="pathway">
    <text evidence="6">Carbohydrate metabolism; lactose degradation; D-galactose 6-phosphate and beta-D-glucose from lactose 6-phosphate: step 1/1.</text>
</comment>
<dbReference type="GO" id="GO:0005829">
    <property type="term" value="C:cytosol"/>
    <property type="evidence" value="ECO:0007669"/>
    <property type="project" value="TreeGrafter"/>
</dbReference>
<dbReference type="EMBL" id="AJAP01000016">
    <property type="protein sequence ID" value="EOH86048.1"/>
    <property type="molecule type" value="Genomic_DNA"/>
</dbReference>
<evidence type="ECO:0000256" key="1">
    <source>
        <dbReference type="ARBA" id="ARBA00010838"/>
    </source>
</evidence>
<dbReference type="SUPFAM" id="SSF51445">
    <property type="entry name" value="(Trans)glycosidases"/>
    <property type="match status" value="1"/>
</dbReference>
<dbReference type="InterPro" id="IPR005928">
    <property type="entry name" value="6P-beta-galactosidase"/>
</dbReference>
<dbReference type="NCBIfam" id="TIGR01233">
    <property type="entry name" value="lacG"/>
    <property type="match status" value="1"/>
</dbReference>
<name>R2PRY8_9ENTE</name>
<dbReference type="InterPro" id="IPR017853">
    <property type="entry name" value="GH"/>
</dbReference>
<dbReference type="STRING" id="57732.RU94_GL002006"/>
<keyword evidence="3 5" id="KW-0326">Glycosidase</keyword>
<dbReference type="GeneID" id="78365034"/>
<dbReference type="NCBIfam" id="NF010036">
    <property type="entry name" value="PRK13511.1"/>
    <property type="match status" value="1"/>
</dbReference>
<comment type="similarity">
    <text evidence="1">Belongs to the glycosyl hydrolase 1 family.</text>
</comment>
<evidence type="ECO:0000313" key="8">
    <source>
        <dbReference type="Proteomes" id="UP000013777"/>
    </source>
</evidence>
<organism evidence="7 8">
    <name type="scientific">Enterococcus asini ATCC 700915</name>
    <dbReference type="NCBI Taxonomy" id="1158606"/>
    <lineage>
        <taxon>Bacteria</taxon>
        <taxon>Bacillati</taxon>
        <taxon>Bacillota</taxon>
        <taxon>Bacilli</taxon>
        <taxon>Lactobacillales</taxon>
        <taxon>Enterococcaceae</taxon>
        <taxon>Enterococcus</taxon>
    </lineage>
</organism>
<dbReference type="eggNOG" id="COG2723">
    <property type="taxonomic scope" value="Bacteria"/>
</dbReference>
<dbReference type="Gene3D" id="3.20.20.80">
    <property type="entry name" value="Glycosidases"/>
    <property type="match status" value="1"/>
</dbReference>
<dbReference type="EC" id="3.2.1.85" evidence="6"/>
<comment type="caution">
    <text evidence="7">The sequence shown here is derived from an EMBL/GenBank/DDBJ whole genome shotgun (WGS) entry which is preliminary data.</text>
</comment>
<dbReference type="UniPathway" id="UPA00542">
    <property type="reaction ID" value="UER00605"/>
</dbReference>
<evidence type="ECO:0000256" key="5">
    <source>
        <dbReference type="RuleBase" id="RU004468"/>
    </source>
</evidence>
<keyword evidence="2 5" id="KW-0378">Hydrolase</keyword>
<reference evidence="7 8" key="1">
    <citation type="submission" date="2013-02" db="EMBL/GenBank/DDBJ databases">
        <title>The Genome Sequence of Enterococcus asini ATCC_700915.</title>
        <authorList>
            <consortium name="The Broad Institute Genome Sequencing Platform"/>
            <consortium name="The Broad Institute Genome Sequencing Center for Infectious Disease"/>
            <person name="Earl A.M."/>
            <person name="Gilmore M.S."/>
            <person name="Lebreton F."/>
            <person name="Walker B."/>
            <person name="Young S.K."/>
            <person name="Zeng Q."/>
            <person name="Gargeya S."/>
            <person name="Fitzgerald M."/>
            <person name="Haas B."/>
            <person name="Abouelleil A."/>
            <person name="Alvarado L."/>
            <person name="Arachchi H.M."/>
            <person name="Berlin A.M."/>
            <person name="Chapman S.B."/>
            <person name="Dewar J."/>
            <person name="Goldberg J."/>
            <person name="Griggs A."/>
            <person name="Gujja S."/>
            <person name="Hansen M."/>
            <person name="Howarth C."/>
            <person name="Imamovic A."/>
            <person name="Larimer J."/>
            <person name="McCowan C."/>
            <person name="Murphy C."/>
            <person name="Neiman D."/>
            <person name="Pearson M."/>
            <person name="Priest M."/>
            <person name="Roberts A."/>
            <person name="Saif S."/>
            <person name="Shea T."/>
            <person name="Sisk P."/>
            <person name="Sykes S."/>
            <person name="Wortman J."/>
            <person name="Nusbaum C."/>
            <person name="Birren B."/>
        </authorList>
    </citation>
    <scope>NUCLEOTIDE SEQUENCE [LARGE SCALE GENOMIC DNA]</scope>
    <source>
        <strain evidence="7 8">ATCC 700915</strain>
    </source>
</reference>
<dbReference type="GO" id="GO:0008422">
    <property type="term" value="F:beta-glucosidase activity"/>
    <property type="evidence" value="ECO:0007669"/>
    <property type="project" value="TreeGrafter"/>
</dbReference>
<dbReference type="GO" id="GO:0033920">
    <property type="term" value="F:6-phospho-beta-galactosidase activity"/>
    <property type="evidence" value="ECO:0007669"/>
    <property type="project" value="UniProtKB-EC"/>
</dbReference>
<dbReference type="RefSeq" id="WP_010754371.1">
    <property type="nucleotide sequence ID" value="NZ_ASVU01000001.1"/>
</dbReference>
<comment type="catalytic activity">
    <reaction evidence="6">
        <text>a 6-phospho-beta-D-galactoside + H2O = D-galactose 6-phosphate + an alcohol</text>
        <dbReference type="Rhea" id="RHEA:24568"/>
        <dbReference type="ChEBI" id="CHEBI:15377"/>
        <dbReference type="ChEBI" id="CHEBI:30879"/>
        <dbReference type="ChEBI" id="CHEBI:58534"/>
        <dbReference type="ChEBI" id="CHEBI:91004"/>
        <dbReference type="EC" id="3.2.1.85"/>
    </reaction>
</comment>
<keyword evidence="8" id="KW-1185">Reference proteome</keyword>
<dbReference type="PRINTS" id="PR00131">
    <property type="entry name" value="GLHYDRLASE1"/>
</dbReference>
<dbReference type="AlphaFoldDB" id="R2PRY8"/>
<accession>R2PRY8</accession>
<dbReference type="PROSITE" id="PS00653">
    <property type="entry name" value="GLYCOSYL_HYDROL_F1_2"/>
    <property type="match status" value="1"/>
</dbReference>
<dbReference type="Pfam" id="PF00232">
    <property type="entry name" value="Glyco_hydro_1"/>
    <property type="match status" value="1"/>
</dbReference>
<dbReference type="InterPro" id="IPR001360">
    <property type="entry name" value="Glyco_hydro_1"/>
</dbReference>
<dbReference type="OrthoDB" id="9765195at2"/>
<evidence type="ECO:0000256" key="4">
    <source>
        <dbReference type="PROSITE-ProRule" id="PRU10055"/>
    </source>
</evidence>
<dbReference type="PROSITE" id="PS00572">
    <property type="entry name" value="GLYCOSYL_HYDROL_F1_1"/>
    <property type="match status" value="1"/>
</dbReference>
<dbReference type="PANTHER" id="PTHR10353">
    <property type="entry name" value="GLYCOSYL HYDROLASE"/>
    <property type="match status" value="1"/>
</dbReference>
<protein>
    <recommendedName>
        <fullName evidence="6">6-phospho-beta-galactosidase</fullName>
        <ecNumber evidence="6">3.2.1.85</ecNumber>
    </recommendedName>
</protein>